<dbReference type="OMA" id="HRPFDEI"/>
<dbReference type="EMBL" id="KB206395">
    <property type="protein sequence ID" value="ELP92104.1"/>
    <property type="molecule type" value="Genomic_DNA"/>
</dbReference>
<dbReference type="VEuPathDB" id="AmoebaDB:EIN_380010"/>
<keyword evidence="6" id="KW-0805">Transcription regulation</keyword>
<sequence>MPQPQQIVDALSILNDNTKTLDAINTSITHLVQRSEVFSLLTGLTILLDSQLLTQTQLLTLCFILSKQASITSNPFFKVLVKELQKAEAFDKQFILSLFASVCPQDKSLSEIIAMGKLQVPPVDITALTNEYETNVPCNVPSVQPIFSDPDESAPKDRDILKMYDIPLPGPIFPPLNAPTPTLLMPGHDELMFLIPEINFMPIFDPTQISAETLNLVRRASTEKLDDDDKDELMELLEEENIVKYFVPSQISSVIENNKEIASEVLKKVVGTDSEHNFVTAIIKMEPTLNVVATVKELLLKNAKTFESFTLRLVDFTMKEKENNKRYIRVVCDFLDTFIRMDQKVEGDVHDRIIAFCEKFSTFKETASIYKLLMK</sequence>
<dbReference type="AlphaFoldDB" id="A0A0A1UG06"/>
<gene>
    <name evidence="10" type="ORF">EIN_380010</name>
</gene>
<dbReference type="KEGG" id="eiv:EIN_380010"/>
<keyword evidence="9" id="KW-0539">Nucleus</keyword>
<reference evidence="10 11" key="1">
    <citation type="submission" date="2012-10" db="EMBL/GenBank/DDBJ databases">
        <authorList>
            <person name="Zafar N."/>
            <person name="Inman J."/>
            <person name="Hall N."/>
            <person name="Lorenzi H."/>
            <person name="Caler E."/>
        </authorList>
    </citation>
    <scope>NUCLEOTIDE SEQUENCE [LARGE SCALE GENOMIC DNA]</scope>
    <source>
        <strain evidence="10 11">IP1</strain>
    </source>
</reference>
<evidence type="ECO:0000256" key="9">
    <source>
        <dbReference type="ARBA" id="ARBA00023242"/>
    </source>
</evidence>
<evidence type="ECO:0000313" key="10">
    <source>
        <dbReference type="EMBL" id="ELP92104.1"/>
    </source>
</evidence>
<dbReference type="GeneID" id="14891103"/>
<keyword evidence="11" id="KW-1185">Reference proteome</keyword>
<dbReference type="InterPro" id="IPR019312">
    <property type="entry name" value="CNOT11"/>
</dbReference>
<comment type="similarity">
    <text evidence="3">Belongs to the CNOT11 family.</text>
</comment>
<comment type="subcellular location">
    <subcellularLocation>
        <location evidence="2">Cytoplasm</location>
    </subcellularLocation>
    <subcellularLocation>
        <location evidence="1">Nucleus</location>
    </subcellularLocation>
</comment>
<organism evidence="10 11">
    <name type="scientific">Entamoeba invadens IP1</name>
    <dbReference type="NCBI Taxonomy" id="370355"/>
    <lineage>
        <taxon>Eukaryota</taxon>
        <taxon>Amoebozoa</taxon>
        <taxon>Evosea</taxon>
        <taxon>Archamoebae</taxon>
        <taxon>Mastigamoebida</taxon>
        <taxon>Entamoebidae</taxon>
        <taxon>Entamoeba</taxon>
    </lineage>
</organism>
<keyword evidence="5" id="KW-0963">Cytoplasm</keyword>
<evidence type="ECO:0000313" key="11">
    <source>
        <dbReference type="Proteomes" id="UP000014680"/>
    </source>
</evidence>
<evidence type="ECO:0000256" key="6">
    <source>
        <dbReference type="ARBA" id="ARBA00023015"/>
    </source>
</evidence>
<proteinExistence type="inferred from homology"/>
<accession>A0A0A1UG06</accession>
<dbReference type="GO" id="GO:0005737">
    <property type="term" value="C:cytoplasm"/>
    <property type="evidence" value="ECO:0007669"/>
    <property type="project" value="UniProtKB-SubCell"/>
</dbReference>
<dbReference type="GO" id="GO:0031047">
    <property type="term" value="P:regulatory ncRNA-mediated gene silencing"/>
    <property type="evidence" value="ECO:0007669"/>
    <property type="project" value="UniProtKB-KW"/>
</dbReference>
<evidence type="ECO:0000256" key="7">
    <source>
        <dbReference type="ARBA" id="ARBA00023158"/>
    </source>
</evidence>
<dbReference type="Proteomes" id="UP000014680">
    <property type="component" value="Unassembled WGS sequence"/>
</dbReference>
<protein>
    <recommendedName>
        <fullName evidence="4">CCR4-NOT transcription complex subunit 11</fullName>
    </recommendedName>
</protein>
<dbReference type="OrthoDB" id="10265389at2759"/>
<keyword evidence="7" id="KW-0943">RNA-mediated gene silencing</keyword>
<evidence type="ECO:0000256" key="4">
    <source>
        <dbReference type="ARBA" id="ARBA00014872"/>
    </source>
</evidence>
<dbReference type="PANTHER" id="PTHR15975">
    <property type="entry name" value="CCR4-NOT TRANSCRIPTION COMPLEX SUBUNIT 11"/>
    <property type="match status" value="1"/>
</dbReference>
<evidence type="ECO:0000256" key="2">
    <source>
        <dbReference type="ARBA" id="ARBA00004496"/>
    </source>
</evidence>
<dbReference type="Pfam" id="PF10155">
    <property type="entry name" value="CNOT11"/>
    <property type="match status" value="1"/>
</dbReference>
<evidence type="ECO:0000256" key="1">
    <source>
        <dbReference type="ARBA" id="ARBA00004123"/>
    </source>
</evidence>
<dbReference type="GO" id="GO:0005634">
    <property type="term" value="C:nucleus"/>
    <property type="evidence" value="ECO:0007669"/>
    <property type="project" value="UniProtKB-SubCell"/>
</dbReference>
<evidence type="ECO:0000256" key="8">
    <source>
        <dbReference type="ARBA" id="ARBA00023163"/>
    </source>
</evidence>
<evidence type="ECO:0000256" key="3">
    <source>
        <dbReference type="ARBA" id="ARBA00008030"/>
    </source>
</evidence>
<dbReference type="RefSeq" id="XP_004258875.1">
    <property type="nucleotide sequence ID" value="XM_004258827.1"/>
</dbReference>
<keyword evidence="8" id="KW-0804">Transcription</keyword>
<evidence type="ECO:0000256" key="5">
    <source>
        <dbReference type="ARBA" id="ARBA00022490"/>
    </source>
</evidence>
<dbReference type="GO" id="GO:0030014">
    <property type="term" value="C:CCR4-NOT complex"/>
    <property type="evidence" value="ECO:0007669"/>
    <property type="project" value="InterPro"/>
</dbReference>
<name>A0A0A1UG06_ENTIV</name>
<dbReference type="PANTHER" id="PTHR15975:SF0">
    <property type="entry name" value="CCR4-NOT TRANSCRIPTION COMPLEX SUBUNIT 11"/>
    <property type="match status" value="1"/>
</dbReference>